<feature type="transmembrane region" description="Helical" evidence="2">
    <location>
        <begin position="40"/>
        <end position="62"/>
    </location>
</feature>
<accession>A0AAD4LAD4</accession>
<proteinExistence type="predicted"/>
<name>A0AAD4LAD4_9AGAM</name>
<keyword evidence="2" id="KW-0812">Transmembrane</keyword>
<reference evidence="3" key="1">
    <citation type="submission" date="2022-01" db="EMBL/GenBank/DDBJ databases">
        <title>Comparative genomics reveals a dynamic genome evolution in the ectomycorrhizal milk-cap (Lactarius) mushrooms.</title>
        <authorList>
            <consortium name="DOE Joint Genome Institute"/>
            <person name="Lebreton A."/>
            <person name="Tang N."/>
            <person name="Kuo A."/>
            <person name="LaButti K."/>
            <person name="Drula E."/>
            <person name="Barry K."/>
            <person name="Clum A."/>
            <person name="Lipzen A."/>
            <person name="Mousain D."/>
            <person name="Ng V."/>
            <person name="Wang R."/>
            <person name="Wang X."/>
            <person name="Dai Y."/>
            <person name="Henrissat B."/>
            <person name="Grigoriev I.V."/>
            <person name="Guerin-Laguette A."/>
            <person name="Yu F."/>
            <person name="Martin F.M."/>
        </authorList>
    </citation>
    <scope>NUCLEOTIDE SEQUENCE</scope>
    <source>
        <strain evidence="3">QP</strain>
    </source>
</reference>
<protein>
    <submittedName>
        <fullName evidence="3">Uncharacterized protein</fullName>
    </submittedName>
</protein>
<comment type="caution">
    <text evidence="3">The sequence shown here is derived from an EMBL/GenBank/DDBJ whole genome shotgun (WGS) entry which is preliminary data.</text>
</comment>
<evidence type="ECO:0000256" key="2">
    <source>
        <dbReference type="SAM" id="Phobius"/>
    </source>
</evidence>
<dbReference type="Proteomes" id="UP001201163">
    <property type="component" value="Unassembled WGS sequence"/>
</dbReference>
<evidence type="ECO:0000313" key="4">
    <source>
        <dbReference type="Proteomes" id="UP001201163"/>
    </source>
</evidence>
<feature type="region of interest" description="Disordered" evidence="1">
    <location>
        <begin position="1"/>
        <end position="23"/>
    </location>
</feature>
<dbReference type="AlphaFoldDB" id="A0AAD4LAD4"/>
<keyword evidence="4" id="KW-1185">Reference proteome</keyword>
<sequence>MTSSLHRASPSSTRSQGRNPLVATSPQTGKLLIRVLDREALSASFLSARYLFALAPWSLFFASHRPAKERPTRKQPLDRIRVVLTYMLSFVVSCGSSFIRLLATIVSATTGRHASLECCSIYRTRHTMGPLSEVLSTKEQMLLLSSDTPYGIALQTASITDWTRYRRHP</sequence>
<organism evidence="3 4">
    <name type="scientific">Lactarius akahatsu</name>
    <dbReference type="NCBI Taxonomy" id="416441"/>
    <lineage>
        <taxon>Eukaryota</taxon>
        <taxon>Fungi</taxon>
        <taxon>Dikarya</taxon>
        <taxon>Basidiomycota</taxon>
        <taxon>Agaricomycotina</taxon>
        <taxon>Agaricomycetes</taxon>
        <taxon>Russulales</taxon>
        <taxon>Russulaceae</taxon>
        <taxon>Lactarius</taxon>
    </lineage>
</organism>
<evidence type="ECO:0000313" key="3">
    <source>
        <dbReference type="EMBL" id="KAH8982269.1"/>
    </source>
</evidence>
<evidence type="ECO:0000256" key="1">
    <source>
        <dbReference type="SAM" id="MobiDB-lite"/>
    </source>
</evidence>
<keyword evidence="2" id="KW-0472">Membrane</keyword>
<dbReference type="EMBL" id="JAKELL010000102">
    <property type="protein sequence ID" value="KAH8982269.1"/>
    <property type="molecule type" value="Genomic_DNA"/>
</dbReference>
<gene>
    <name evidence="3" type="ORF">EDB92DRAFT_127178</name>
</gene>
<keyword evidence="2" id="KW-1133">Transmembrane helix</keyword>
<feature type="transmembrane region" description="Helical" evidence="2">
    <location>
        <begin position="83"/>
        <end position="103"/>
    </location>
</feature>